<evidence type="ECO:0000313" key="2">
    <source>
        <dbReference type="EMBL" id="KAK4830386.1"/>
    </source>
</evidence>
<proteinExistence type="predicted"/>
<dbReference type="Proteomes" id="UP001333110">
    <property type="component" value="Unassembled WGS sequence"/>
</dbReference>
<accession>A0AAN7SHQ7</accession>
<keyword evidence="3" id="KW-1185">Reference proteome</keyword>
<name>A0AAN7SHQ7_MYCAM</name>
<evidence type="ECO:0000313" key="3">
    <source>
        <dbReference type="Proteomes" id="UP001333110"/>
    </source>
</evidence>
<sequence>MSQQCIAAAMQANQILGCIHRGITSRDRDTITPLYSALVRSHLEYSVQFWSPQFKKDMDRLETVQRRAMKMIEVLPHEERLKTLEFKKGAWLRFAKYWGAERSLFPLGRRLPVLQRNVRSCCPPAGEPPASPGTAAAAPRCRPGGTAWHGGTARPGLGAFGKPDLEADFHVEAFQPMPASSKTDPMLAKVEPISDGGSASVITYLRRGKNAVQQQLEERSENM</sequence>
<feature type="region of interest" description="Disordered" evidence="1">
    <location>
        <begin position="124"/>
        <end position="157"/>
    </location>
</feature>
<dbReference type="AlphaFoldDB" id="A0AAN7SHQ7"/>
<protein>
    <submittedName>
        <fullName evidence="2">Uncharacterized protein</fullName>
    </submittedName>
</protein>
<gene>
    <name evidence="2" type="ORF">QYF61_010613</name>
</gene>
<reference evidence="2 3" key="1">
    <citation type="journal article" date="2023" name="J. Hered.">
        <title>Chromosome-level genome of the wood stork (Mycteria americana) provides insight into avian chromosome evolution.</title>
        <authorList>
            <person name="Flamio R. Jr."/>
            <person name="Ramstad K.M."/>
        </authorList>
    </citation>
    <scope>NUCLEOTIDE SEQUENCE [LARGE SCALE GENOMIC DNA]</scope>
    <source>
        <strain evidence="2">JAX WOST 10</strain>
    </source>
</reference>
<dbReference type="EMBL" id="JAUNZN010000001">
    <property type="protein sequence ID" value="KAK4830386.1"/>
    <property type="molecule type" value="Genomic_DNA"/>
</dbReference>
<dbReference type="PANTHER" id="PTHR33332">
    <property type="entry name" value="REVERSE TRANSCRIPTASE DOMAIN-CONTAINING PROTEIN"/>
    <property type="match status" value="1"/>
</dbReference>
<evidence type="ECO:0000256" key="1">
    <source>
        <dbReference type="SAM" id="MobiDB-lite"/>
    </source>
</evidence>
<comment type="caution">
    <text evidence="2">The sequence shown here is derived from an EMBL/GenBank/DDBJ whole genome shotgun (WGS) entry which is preliminary data.</text>
</comment>
<organism evidence="2 3">
    <name type="scientific">Mycteria americana</name>
    <name type="common">Wood stork</name>
    <dbReference type="NCBI Taxonomy" id="33587"/>
    <lineage>
        <taxon>Eukaryota</taxon>
        <taxon>Metazoa</taxon>
        <taxon>Chordata</taxon>
        <taxon>Craniata</taxon>
        <taxon>Vertebrata</taxon>
        <taxon>Euteleostomi</taxon>
        <taxon>Archelosauria</taxon>
        <taxon>Archosauria</taxon>
        <taxon>Dinosauria</taxon>
        <taxon>Saurischia</taxon>
        <taxon>Theropoda</taxon>
        <taxon>Coelurosauria</taxon>
        <taxon>Aves</taxon>
        <taxon>Neognathae</taxon>
        <taxon>Neoaves</taxon>
        <taxon>Aequornithes</taxon>
        <taxon>Ciconiiformes</taxon>
        <taxon>Ciconiidae</taxon>
        <taxon>Mycteria</taxon>
    </lineage>
</organism>